<keyword evidence="3 5" id="KW-0949">S-adenosyl-L-methionine</keyword>
<proteinExistence type="inferred from homology"/>
<comment type="function">
    <text evidence="5">Methylates the class 1 translation termination release factors RF1/PrfA and RF2/PrfB on the glutamine residue of the universally conserved GGQ motif.</text>
</comment>
<dbReference type="GO" id="GO:0102559">
    <property type="term" value="F:peptide chain release factor N(5)-glutamine methyltransferase activity"/>
    <property type="evidence" value="ECO:0007669"/>
    <property type="project" value="UniProtKB-EC"/>
</dbReference>
<dbReference type="NCBIfam" id="TIGR03534">
    <property type="entry name" value="RF_mod_PrmC"/>
    <property type="match status" value="1"/>
</dbReference>
<dbReference type="PANTHER" id="PTHR18895:SF74">
    <property type="entry name" value="MTRF1L RELEASE FACTOR GLUTAMINE METHYLTRANSFERASE"/>
    <property type="match status" value="1"/>
</dbReference>
<evidence type="ECO:0000313" key="8">
    <source>
        <dbReference type="EMBL" id="HIW93439.1"/>
    </source>
</evidence>
<comment type="caution">
    <text evidence="5">Lacks conserved residue(s) required for the propagation of feature annotation.</text>
</comment>
<organism evidence="8 9">
    <name type="scientific">Candidatus Flavonifractor merdipullorum</name>
    <dbReference type="NCBI Taxonomy" id="2838590"/>
    <lineage>
        <taxon>Bacteria</taxon>
        <taxon>Bacillati</taxon>
        <taxon>Bacillota</taxon>
        <taxon>Clostridia</taxon>
        <taxon>Eubacteriales</taxon>
        <taxon>Oscillospiraceae</taxon>
        <taxon>Flavonifractor</taxon>
    </lineage>
</organism>
<dbReference type="HAMAP" id="MF_02126">
    <property type="entry name" value="RF_methyltr_PrmC"/>
    <property type="match status" value="1"/>
</dbReference>
<keyword evidence="2 5" id="KW-0808">Transferase</keyword>
<evidence type="ECO:0000313" key="9">
    <source>
        <dbReference type="Proteomes" id="UP000824192"/>
    </source>
</evidence>
<dbReference type="Gene3D" id="1.10.8.10">
    <property type="entry name" value="DNA helicase RuvA subunit, C-terminal domain"/>
    <property type="match status" value="1"/>
</dbReference>
<feature type="binding site" evidence="5">
    <location>
        <begin position="190"/>
        <end position="193"/>
    </location>
    <ligand>
        <name>substrate</name>
    </ligand>
</feature>
<evidence type="ECO:0000259" key="7">
    <source>
        <dbReference type="Pfam" id="PF17827"/>
    </source>
</evidence>
<dbReference type="InterPro" id="IPR019874">
    <property type="entry name" value="RF_methyltr_PrmC"/>
</dbReference>
<dbReference type="InterPro" id="IPR040758">
    <property type="entry name" value="PrmC_N"/>
</dbReference>
<dbReference type="EC" id="2.1.1.297" evidence="5"/>
<sequence length="285" mass="31331">MTYQELYHGLCTRLHRAGIENETLEARELLCKAARLSREQFFRDRMGEAPAAAGEAVEELLQRRLSGEPLAYLTGEWEFYGLTLRVSPSVLIPRIDTEVLADLAITEGRKLPKPARILDLCTGSGCIGLSVTAHVPGSEGILCDLSPDALAVAEENVRRCGLEDRVRCIRADARQRPPEELGQFDLLTCNPPYIPAGDIAGLDLTVRGFEPHMALDGGADGLDFYREITAQWKNVLKPGGLLFYEVGIGQAEDVGAILAENGFSVHTCRDTQDIARVVWGRKLQD</sequence>
<dbReference type="EMBL" id="DXGA01000061">
    <property type="protein sequence ID" value="HIW93439.1"/>
    <property type="molecule type" value="Genomic_DNA"/>
</dbReference>
<dbReference type="GO" id="GO:0032259">
    <property type="term" value="P:methylation"/>
    <property type="evidence" value="ECO:0007669"/>
    <property type="project" value="UniProtKB-KW"/>
</dbReference>
<dbReference type="Pfam" id="PF05175">
    <property type="entry name" value="MTS"/>
    <property type="match status" value="1"/>
</dbReference>
<dbReference type="InterPro" id="IPR050320">
    <property type="entry name" value="N5-glutamine_MTase"/>
</dbReference>
<evidence type="ECO:0000256" key="5">
    <source>
        <dbReference type="HAMAP-Rule" id="MF_02126"/>
    </source>
</evidence>
<dbReference type="CDD" id="cd02440">
    <property type="entry name" value="AdoMet_MTases"/>
    <property type="match status" value="1"/>
</dbReference>
<dbReference type="AlphaFoldDB" id="A0A9D1RSP4"/>
<dbReference type="InterPro" id="IPR029063">
    <property type="entry name" value="SAM-dependent_MTases_sf"/>
</dbReference>
<gene>
    <name evidence="5 8" type="primary">prmC</name>
    <name evidence="8" type="ORF">H9868_02750</name>
</gene>
<evidence type="ECO:0000256" key="4">
    <source>
        <dbReference type="ARBA" id="ARBA00048391"/>
    </source>
</evidence>
<reference evidence="8" key="2">
    <citation type="submission" date="2021-04" db="EMBL/GenBank/DDBJ databases">
        <authorList>
            <person name="Gilroy R."/>
        </authorList>
    </citation>
    <scope>NUCLEOTIDE SEQUENCE</scope>
    <source>
        <strain evidence="8">ChiGjej6B6-1540</strain>
    </source>
</reference>
<dbReference type="Gene3D" id="3.40.50.150">
    <property type="entry name" value="Vaccinia Virus protein VP39"/>
    <property type="match status" value="1"/>
</dbReference>
<dbReference type="Proteomes" id="UP000824192">
    <property type="component" value="Unassembled WGS sequence"/>
</dbReference>
<reference evidence="8" key="1">
    <citation type="journal article" date="2021" name="PeerJ">
        <title>Extensive microbial diversity within the chicken gut microbiome revealed by metagenomics and culture.</title>
        <authorList>
            <person name="Gilroy R."/>
            <person name="Ravi A."/>
            <person name="Getino M."/>
            <person name="Pursley I."/>
            <person name="Horton D.L."/>
            <person name="Alikhan N.F."/>
            <person name="Baker D."/>
            <person name="Gharbi K."/>
            <person name="Hall N."/>
            <person name="Watson M."/>
            <person name="Adriaenssens E.M."/>
            <person name="Foster-Nyarko E."/>
            <person name="Jarju S."/>
            <person name="Secka A."/>
            <person name="Antonio M."/>
            <person name="Oren A."/>
            <person name="Chaudhuri R.R."/>
            <person name="La Ragione R."/>
            <person name="Hildebrand F."/>
            <person name="Pallen M.J."/>
        </authorList>
    </citation>
    <scope>NUCLEOTIDE SEQUENCE</scope>
    <source>
        <strain evidence="8">ChiGjej6B6-1540</strain>
    </source>
</reference>
<dbReference type="InterPro" id="IPR004556">
    <property type="entry name" value="HemK-like"/>
</dbReference>
<feature type="binding site" evidence="5">
    <location>
        <position position="144"/>
    </location>
    <ligand>
        <name>S-adenosyl-L-methionine</name>
        <dbReference type="ChEBI" id="CHEBI:59789"/>
    </ligand>
</feature>
<evidence type="ECO:0000256" key="3">
    <source>
        <dbReference type="ARBA" id="ARBA00022691"/>
    </source>
</evidence>
<dbReference type="InterPro" id="IPR007848">
    <property type="entry name" value="Small_mtfrase_dom"/>
</dbReference>
<comment type="catalytic activity">
    <reaction evidence="4 5">
        <text>L-glutaminyl-[peptide chain release factor] + S-adenosyl-L-methionine = N(5)-methyl-L-glutaminyl-[peptide chain release factor] + S-adenosyl-L-homocysteine + H(+)</text>
        <dbReference type="Rhea" id="RHEA:42896"/>
        <dbReference type="Rhea" id="RHEA-COMP:10271"/>
        <dbReference type="Rhea" id="RHEA-COMP:10272"/>
        <dbReference type="ChEBI" id="CHEBI:15378"/>
        <dbReference type="ChEBI" id="CHEBI:30011"/>
        <dbReference type="ChEBI" id="CHEBI:57856"/>
        <dbReference type="ChEBI" id="CHEBI:59789"/>
        <dbReference type="ChEBI" id="CHEBI:61891"/>
        <dbReference type="EC" id="2.1.1.297"/>
    </reaction>
</comment>
<dbReference type="SUPFAM" id="SSF53335">
    <property type="entry name" value="S-adenosyl-L-methionine-dependent methyltransferases"/>
    <property type="match status" value="1"/>
</dbReference>
<feature type="domain" description="Release factor glutamine methyltransferase N-terminal" evidence="7">
    <location>
        <begin position="8"/>
        <end position="75"/>
    </location>
</feature>
<accession>A0A9D1RSP4</accession>
<evidence type="ECO:0000259" key="6">
    <source>
        <dbReference type="Pfam" id="PF05175"/>
    </source>
</evidence>
<dbReference type="PANTHER" id="PTHR18895">
    <property type="entry name" value="HEMK METHYLTRANSFERASE"/>
    <property type="match status" value="1"/>
</dbReference>
<keyword evidence="1 5" id="KW-0489">Methyltransferase</keyword>
<dbReference type="Pfam" id="PF17827">
    <property type="entry name" value="PrmC_N"/>
    <property type="match status" value="1"/>
</dbReference>
<comment type="similarity">
    <text evidence="5">Belongs to the protein N5-glutamine methyltransferase family. PrmC subfamily.</text>
</comment>
<name>A0A9D1RSP4_9FIRM</name>
<feature type="binding site" evidence="5">
    <location>
        <position position="190"/>
    </location>
    <ligand>
        <name>S-adenosyl-L-methionine</name>
        <dbReference type="ChEBI" id="CHEBI:59789"/>
    </ligand>
</feature>
<protein>
    <recommendedName>
        <fullName evidence="5">Release factor glutamine methyltransferase</fullName>
        <shortName evidence="5">RF MTase</shortName>
        <ecNumber evidence="5">2.1.1.297</ecNumber>
    </recommendedName>
    <alternativeName>
        <fullName evidence="5">N5-glutamine methyltransferase PrmC</fullName>
    </alternativeName>
    <alternativeName>
        <fullName evidence="5">Protein-(glutamine-N5) MTase PrmC</fullName>
    </alternativeName>
    <alternativeName>
        <fullName evidence="5">Protein-glutamine N-methyltransferase PrmC</fullName>
    </alternativeName>
</protein>
<evidence type="ECO:0000256" key="1">
    <source>
        <dbReference type="ARBA" id="ARBA00022603"/>
    </source>
</evidence>
<dbReference type="NCBIfam" id="TIGR00536">
    <property type="entry name" value="hemK_fam"/>
    <property type="match status" value="1"/>
</dbReference>
<comment type="caution">
    <text evidence="8">The sequence shown here is derived from an EMBL/GenBank/DDBJ whole genome shotgun (WGS) entry which is preliminary data.</text>
</comment>
<evidence type="ECO:0000256" key="2">
    <source>
        <dbReference type="ARBA" id="ARBA00022679"/>
    </source>
</evidence>
<feature type="domain" description="Methyltransferase small" evidence="6">
    <location>
        <begin position="115"/>
        <end position="193"/>
    </location>
</feature>